<evidence type="ECO:0000313" key="3">
    <source>
        <dbReference type="Proteomes" id="UP000464954"/>
    </source>
</evidence>
<dbReference type="InterPro" id="IPR011050">
    <property type="entry name" value="Pectin_lyase_fold/virulence"/>
</dbReference>
<dbReference type="Proteomes" id="UP000464954">
    <property type="component" value="Chromosome"/>
</dbReference>
<dbReference type="InterPro" id="IPR013783">
    <property type="entry name" value="Ig-like_fold"/>
</dbReference>
<proteinExistence type="predicted"/>
<dbReference type="Pfam" id="PF13229">
    <property type="entry name" value="Beta_helix"/>
    <property type="match status" value="1"/>
</dbReference>
<dbReference type="SUPFAM" id="SSF49265">
    <property type="entry name" value="Fibronectin type III"/>
    <property type="match status" value="1"/>
</dbReference>
<reference evidence="2 3" key="1">
    <citation type="submission" date="2020-01" db="EMBL/GenBank/DDBJ databases">
        <title>Ponticoccus aerotolerans gen. nov., sp. nov., an anaerobic bacterium and proposal of Ponticoccusceae fam. nov., Ponticoccusles ord. nov. and Ponticoccuse classis nov. in the phylum Kiritimatiellaeota.</title>
        <authorList>
            <person name="Zhou L.Y."/>
            <person name="Du Z.J."/>
        </authorList>
    </citation>
    <scope>NUCLEOTIDE SEQUENCE [LARGE SCALE GENOMIC DNA]</scope>
    <source>
        <strain evidence="2 3">S-5007</strain>
    </source>
</reference>
<dbReference type="SUPFAM" id="SSF51126">
    <property type="entry name" value="Pectin lyase-like"/>
    <property type="match status" value="2"/>
</dbReference>
<accession>A0A6P1M7T9</accession>
<feature type="domain" description="Right handed beta helix" evidence="1">
    <location>
        <begin position="805"/>
        <end position="895"/>
    </location>
</feature>
<protein>
    <recommendedName>
        <fullName evidence="1">Right handed beta helix domain-containing protein</fullName>
    </recommendedName>
</protein>
<dbReference type="InterPro" id="IPR036116">
    <property type="entry name" value="FN3_sf"/>
</dbReference>
<dbReference type="RefSeq" id="WP_160629122.1">
    <property type="nucleotide sequence ID" value="NZ_CP047593.1"/>
</dbReference>
<dbReference type="InterPro" id="IPR006626">
    <property type="entry name" value="PbH1"/>
</dbReference>
<dbReference type="SMART" id="SM00710">
    <property type="entry name" value="PbH1"/>
    <property type="match status" value="6"/>
</dbReference>
<gene>
    <name evidence="2" type="ORF">GT409_10920</name>
</gene>
<keyword evidence="3" id="KW-1185">Reference proteome</keyword>
<dbReference type="Gene3D" id="2.60.40.10">
    <property type="entry name" value="Immunoglobulins"/>
    <property type="match status" value="1"/>
</dbReference>
<name>A0A6P1M7T9_9BACT</name>
<dbReference type="AlphaFoldDB" id="A0A6P1M7T9"/>
<dbReference type="Gene3D" id="2.160.20.10">
    <property type="entry name" value="Single-stranded right-handed beta-helix, Pectin lyase-like"/>
    <property type="match status" value="1"/>
</dbReference>
<dbReference type="InterPro" id="IPR012334">
    <property type="entry name" value="Pectin_lyas_fold"/>
</dbReference>
<dbReference type="EMBL" id="CP047593">
    <property type="protein sequence ID" value="QHI69941.1"/>
    <property type="molecule type" value="Genomic_DNA"/>
</dbReference>
<sequence>MNLLLLSVIFLVSGPKGQPTTALYSNGFSGAVGTVATESSPVHDIQDYYSASTATAQMDGEGHLQSVNPDQAAATYRFRLDPTGAPSEKFGAVKLTADVRVPSENWVGFGFHGADAGGILTQGADAGPWALIAPTYTRVFGGCVTSNALDIIRTDGLCSAGDWITLDVTYFCRTETVSLQINDHLLIDRQPISHTASFSGQTETPSLQWAQVQFFYQEAGTNGGGIVDRLIIETYPGLQGPEDQAAMITPHPQFLWNEDSFEYGSEPIDAYQVQISTESGFRLLVVDDTIQTTRYVPVDPLAAGDYWWRVRALRDSGPGNWSLARRLTITEPAGVYTVPSGSSASDIAAVLAVADNNSPAMVRFERGTYRVAPSSDSSVLSLNGASDLIIDGNGSTVMIETPDAGFSSLKSCTNVTVRNFSIDYDPLPFAFGTVTAVDTGNNTFDLQLWDGTPRLDDDHMAAAQLAGNGWGVLLDTKVPGRLKSNVNDFYRTEDSFAQVDTNIFRLALTAAHQYRISDFSINDIFVKLSRQQGLNYVFKSKDLTFYKVVTYAAAGANLVGSYCDSVNVLRSGSRIADGRWASGCADGVHCQNFRNGPWVQGCSYQGIMDDGANIYAIPMYVRQKFSNTSFRFYNTATYDLRADDQLTFFDPLSGWPIGGARIVSSTATNVSGVNYVDITLDAAIEGAISAGTSKIHTTVYNVSRNGKGFVFRRNTFGDSRRYGLFIKSSDGLIVENTFEGLSGPAITVQNNPGWPEGLNSSGLSVISNLINGCTFSSYILNQERGSIELQAKGYNGTAEFESSWKGQSDICIQGNTIVDWQRRAIRAHCAENLLVEGNVIANTVDSFAAGQSNYAIYLKNTANAFVWDNQIDDSRSLTGTIEVQNSTNVVVLGNTVP</sequence>
<evidence type="ECO:0000313" key="2">
    <source>
        <dbReference type="EMBL" id="QHI69941.1"/>
    </source>
</evidence>
<evidence type="ECO:0000259" key="1">
    <source>
        <dbReference type="Pfam" id="PF13229"/>
    </source>
</evidence>
<dbReference type="KEGG" id="taer:GT409_10920"/>
<dbReference type="InterPro" id="IPR039448">
    <property type="entry name" value="Beta_helix"/>
</dbReference>
<organism evidence="2 3">
    <name type="scientific">Tichowtungia aerotolerans</name>
    <dbReference type="NCBI Taxonomy" id="2697043"/>
    <lineage>
        <taxon>Bacteria</taxon>
        <taxon>Pseudomonadati</taxon>
        <taxon>Kiritimatiellota</taxon>
        <taxon>Tichowtungiia</taxon>
        <taxon>Tichowtungiales</taxon>
        <taxon>Tichowtungiaceae</taxon>
        <taxon>Tichowtungia</taxon>
    </lineage>
</organism>